<keyword evidence="2" id="KW-0012">Acyltransferase</keyword>
<dbReference type="InterPro" id="IPR000182">
    <property type="entry name" value="GNAT_dom"/>
</dbReference>
<dbReference type="PANTHER" id="PTHR43877:SF1">
    <property type="entry name" value="ACETYLTRANSFERASE"/>
    <property type="match status" value="1"/>
</dbReference>
<dbReference type="RefSeq" id="WP_345689057.1">
    <property type="nucleotide sequence ID" value="NZ_BAABRO010000028.1"/>
</dbReference>
<dbReference type="InterPro" id="IPR050832">
    <property type="entry name" value="Bact_Acetyltransf"/>
</dbReference>
<sequence length="172" mass="19151">MSNTLSFLTIREANAEDADEVATVFQAAFAPLRAIYRPNSKTVARQSLHHREGTRLVAELDQQVVATVQFDSHEDFLSLLGLAVHPHFQRKGIARGLLDWINSHALATGRTAITLQTIRQTASVPLFEKLGFRVIGERVTDGFESDIHTELHEVKMLRSISASNGTIPRRLP</sequence>
<dbReference type="InterPro" id="IPR016181">
    <property type="entry name" value="Acyl_CoA_acyltransferase"/>
</dbReference>
<gene>
    <name evidence="4" type="ORF">Rcae01_06335</name>
</gene>
<proteinExistence type="predicted"/>
<evidence type="ECO:0000259" key="3">
    <source>
        <dbReference type="PROSITE" id="PS51186"/>
    </source>
</evidence>
<dbReference type="PANTHER" id="PTHR43877">
    <property type="entry name" value="AMINOALKYLPHOSPHONATE N-ACETYLTRANSFERASE-RELATED-RELATED"/>
    <property type="match status" value="1"/>
</dbReference>
<feature type="domain" description="N-acetyltransferase" evidence="3">
    <location>
        <begin position="8"/>
        <end position="158"/>
    </location>
</feature>
<evidence type="ECO:0000256" key="2">
    <source>
        <dbReference type="ARBA" id="ARBA00023315"/>
    </source>
</evidence>
<accession>A0ABP9W0B2</accession>
<dbReference type="EMBL" id="BAABRO010000028">
    <property type="protein sequence ID" value="GAA5510825.1"/>
    <property type="molecule type" value="Genomic_DNA"/>
</dbReference>
<dbReference type="Proteomes" id="UP001416858">
    <property type="component" value="Unassembled WGS sequence"/>
</dbReference>
<comment type="caution">
    <text evidence="4">The sequence shown here is derived from an EMBL/GenBank/DDBJ whole genome shotgun (WGS) entry which is preliminary data.</text>
</comment>
<dbReference type="Gene3D" id="3.40.630.30">
    <property type="match status" value="1"/>
</dbReference>
<dbReference type="SUPFAM" id="SSF55729">
    <property type="entry name" value="Acyl-CoA N-acyltransferases (Nat)"/>
    <property type="match status" value="1"/>
</dbReference>
<keyword evidence="1" id="KW-0808">Transferase</keyword>
<evidence type="ECO:0000256" key="1">
    <source>
        <dbReference type="ARBA" id="ARBA00022679"/>
    </source>
</evidence>
<dbReference type="PROSITE" id="PS51186">
    <property type="entry name" value="GNAT"/>
    <property type="match status" value="1"/>
</dbReference>
<organism evidence="4 5">
    <name type="scientific">Novipirellula caenicola</name>
    <dbReference type="NCBI Taxonomy" id="1536901"/>
    <lineage>
        <taxon>Bacteria</taxon>
        <taxon>Pseudomonadati</taxon>
        <taxon>Planctomycetota</taxon>
        <taxon>Planctomycetia</taxon>
        <taxon>Pirellulales</taxon>
        <taxon>Pirellulaceae</taxon>
        <taxon>Novipirellula</taxon>
    </lineage>
</organism>
<reference evidence="4 5" key="1">
    <citation type="submission" date="2024-02" db="EMBL/GenBank/DDBJ databases">
        <title>Rhodopirellula caenicola NBRC 110016.</title>
        <authorList>
            <person name="Ichikawa N."/>
            <person name="Katano-Makiyama Y."/>
            <person name="Hidaka K."/>
        </authorList>
    </citation>
    <scope>NUCLEOTIDE SEQUENCE [LARGE SCALE GENOMIC DNA]</scope>
    <source>
        <strain evidence="4 5">NBRC 110016</strain>
    </source>
</reference>
<name>A0ABP9W0B2_9BACT</name>
<evidence type="ECO:0000313" key="4">
    <source>
        <dbReference type="EMBL" id="GAA5510825.1"/>
    </source>
</evidence>
<dbReference type="CDD" id="cd04301">
    <property type="entry name" value="NAT_SF"/>
    <property type="match status" value="1"/>
</dbReference>
<evidence type="ECO:0000313" key="5">
    <source>
        <dbReference type="Proteomes" id="UP001416858"/>
    </source>
</evidence>
<keyword evidence="5" id="KW-1185">Reference proteome</keyword>
<dbReference type="Pfam" id="PF00583">
    <property type="entry name" value="Acetyltransf_1"/>
    <property type="match status" value="1"/>
</dbReference>
<protein>
    <recommendedName>
        <fullName evidence="3">N-acetyltransferase domain-containing protein</fullName>
    </recommendedName>
</protein>